<dbReference type="AlphaFoldDB" id="A0A9D4HGC1"/>
<evidence type="ECO:0000313" key="3">
    <source>
        <dbReference type="Proteomes" id="UP000828390"/>
    </source>
</evidence>
<keyword evidence="3" id="KW-1185">Reference proteome</keyword>
<accession>A0A9D4HGC1</accession>
<dbReference type="EMBL" id="JAIWYP010000013">
    <property type="protein sequence ID" value="KAH3718054.1"/>
    <property type="molecule type" value="Genomic_DNA"/>
</dbReference>
<name>A0A9D4HGC1_DREPO</name>
<dbReference type="Proteomes" id="UP000828390">
    <property type="component" value="Unassembled WGS sequence"/>
</dbReference>
<reference evidence="2" key="1">
    <citation type="journal article" date="2019" name="bioRxiv">
        <title>The Genome of the Zebra Mussel, Dreissena polymorpha: A Resource for Invasive Species Research.</title>
        <authorList>
            <person name="McCartney M.A."/>
            <person name="Auch B."/>
            <person name="Kono T."/>
            <person name="Mallez S."/>
            <person name="Zhang Y."/>
            <person name="Obille A."/>
            <person name="Becker A."/>
            <person name="Abrahante J.E."/>
            <person name="Garbe J."/>
            <person name="Badalamenti J.P."/>
            <person name="Herman A."/>
            <person name="Mangelson H."/>
            <person name="Liachko I."/>
            <person name="Sullivan S."/>
            <person name="Sone E.D."/>
            <person name="Koren S."/>
            <person name="Silverstein K.A.T."/>
            <person name="Beckman K.B."/>
            <person name="Gohl D.M."/>
        </authorList>
    </citation>
    <scope>NUCLEOTIDE SEQUENCE</scope>
    <source>
        <strain evidence="2">Duluth1</strain>
        <tissue evidence="2">Whole animal</tissue>
    </source>
</reference>
<evidence type="ECO:0000313" key="2">
    <source>
        <dbReference type="EMBL" id="KAH3718055.1"/>
    </source>
</evidence>
<protein>
    <submittedName>
        <fullName evidence="2">Uncharacterized protein</fullName>
    </submittedName>
</protein>
<organism evidence="2 3">
    <name type="scientific">Dreissena polymorpha</name>
    <name type="common">Zebra mussel</name>
    <name type="synonym">Mytilus polymorpha</name>
    <dbReference type="NCBI Taxonomy" id="45954"/>
    <lineage>
        <taxon>Eukaryota</taxon>
        <taxon>Metazoa</taxon>
        <taxon>Spiralia</taxon>
        <taxon>Lophotrochozoa</taxon>
        <taxon>Mollusca</taxon>
        <taxon>Bivalvia</taxon>
        <taxon>Autobranchia</taxon>
        <taxon>Heteroconchia</taxon>
        <taxon>Euheterodonta</taxon>
        <taxon>Imparidentia</taxon>
        <taxon>Neoheterodontei</taxon>
        <taxon>Myida</taxon>
        <taxon>Dreissenoidea</taxon>
        <taxon>Dreissenidae</taxon>
        <taxon>Dreissena</taxon>
    </lineage>
</organism>
<comment type="caution">
    <text evidence="2">The sequence shown here is derived from an EMBL/GenBank/DDBJ whole genome shotgun (WGS) entry which is preliminary data.</text>
</comment>
<sequence length="52" mass="5833">MVENGNSSDTFSYYSRIARPCKGSALLTQAANDSVEEMVNGRKWKHINKSCH</sequence>
<gene>
    <name evidence="1" type="ORF">DPMN_060852</name>
    <name evidence="2" type="ORF">DPMN_060853</name>
</gene>
<dbReference type="EMBL" id="JAIWYP010000013">
    <property type="protein sequence ID" value="KAH3718055.1"/>
    <property type="molecule type" value="Genomic_DNA"/>
</dbReference>
<proteinExistence type="predicted"/>
<evidence type="ECO:0000313" key="1">
    <source>
        <dbReference type="EMBL" id="KAH3718054.1"/>
    </source>
</evidence>
<reference evidence="2" key="2">
    <citation type="submission" date="2020-11" db="EMBL/GenBank/DDBJ databases">
        <authorList>
            <person name="McCartney M.A."/>
            <person name="Auch B."/>
            <person name="Kono T."/>
            <person name="Mallez S."/>
            <person name="Becker A."/>
            <person name="Gohl D.M."/>
            <person name="Silverstein K.A.T."/>
            <person name="Koren S."/>
            <person name="Bechman K.B."/>
            <person name="Herman A."/>
            <person name="Abrahante J.E."/>
            <person name="Garbe J."/>
        </authorList>
    </citation>
    <scope>NUCLEOTIDE SEQUENCE</scope>
    <source>
        <strain evidence="2">Duluth1</strain>
        <tissue evidence="2">Whole animal</tissue>
    </source>
</reference>